<proteinExistence type="predicted"/>
<sequence>LTSQPVKKCGENEALLALIYCLPMMSSFSLTKMASLPSPLCLPTESRYMHEQRSWKKTPGHHPVSLAQHCMCATGTKSWRWTSVN</sequence>
<feature type="non-terminal residue" evidence="1">
    <location>
        <position position="1"/>
    </location>
</feature>
<evidence type="ECO:0000313" key="1">
    <source>
        <dbReference type="EMBL" id="SVE21953.1"/>
    </source>
</evidence>
<organism evidence="1">
    <name type="scientific">marine metagenome</name>
    <dbReference type="NCBI Taxonomy" id="408172"/>
    <lineage>
        <taxon>unclassified sequences</taxon>
        <taxon>metagenomes</taxon>
        <taxon>ecological metagenomes</taxon>
    </lineage>
</organism>
<accession>A0A383BQ76</accession>
<protein>
    <submittedName>
        <fullName evidence="1">Uncharacterized protein</fullName>
    </submittedName>
</protein>
<feature type="non-terminal residue" evidence="1">
    <location>
        <position position="85"/>
    </location>
</feature>
<reference evidence="1" key="1">
    <citation type="submission" date="2018-05" db="EMBL/GenBank/DDBJ databases">
        <authorList>
            <person name="Lanie J.A."/>
            <person name="Ng W.-L."/>
            <person name="Kazmierczak K.M."/>
            <person name="Andrzejewski T.M."/>
            <person name="Davidsen T.M."/>
            <person name="Wayne K.J."/>
            <person name="Tettelin H."/>
            <person name="Glass J.I."/>
            <person name="Rusch D."/>
            <person name="Podicherti R."/>
            <person name="Tsui H.-C.T."/>
            <person name="Winkler M.E."/>
        </authorList>
    </citation>
    <scope>NUCLEOTIDE SEQUENCE</scope>
</reference>
<name>A0A383BQ76_9ZZZZ</name>
<gene>
    <name evidence="1" type="ORF">METZ01_LOCUS474807</name>
</gene>
<dbReference type="AlphaFoldDB" id="A0A383BQ76"/>
<dbReference type="EMBL" id="UINC01202248">
    <property type="protein sequence ID" value="SVE21953.1"/>
    <property type="molecule type" value="Genomic_DNA"/>
</dbReference>